<dbReference type="EMBL" id="VSSQ01128627">
    <property type="protein sequence ID" value="MPN57284.1"/>
    <property type="molecule type" value="Genomic_DNA"/>
</dbReference>
<keyword evidence="1" id="KW-1133">Transmembrane helix</keyword>
<evidence type="ECO:0000313" key="2">
    <source>
        <dbReference type="EMBL" id="MPN57284.1"/>
    </source>
</evidence>
<dbReference type="AlphaFoldDB" id="A0A645J9Y2"/>
<gene>
    <name evidence="2" type="ORF">SDC9_204978</name>
</gene>
<comment type="caution">
    <text evidence="2">The sequence shown here is derived from an EMBL/GenBank/DDBJ whole genome shotgun (WGS) entry which is preliminary data.</text>
</comment>
<proteinExistence type="predicted"/>
<evidence type="ECO:0008006" key="3">
    <source>
        <dbReference type="Google" id="ProtNLM"/>
    </source>
</evidence>
<feature type="transmembrane region" description="Helical" evidence="1">
    <location>
        <begin position="38"/>
        <end position="57"/>
    </location>
</feature>
<name>A0A645J9Y2_9ZZZZ</name>
<accession>A0A645J9Y2</accession>
<protein>
    <recommendedName>
        <fullName evidence="3">HFLK protein</fullName>
    </recommendedName>
</protein>
<organism evidence="2">
    <name type="scientific">bioreactor metagenome</name>
    <dbReference type="NCBI Taxonomy" id="1076179"/>
    <lineage>
        <taxon>unclassified sequences</taxon>
        <taxon>metagenomes</taxon>
        <taxon>ecological metagenomes</taxon>
    </lineage>
</organism>
<reference evidence="2" key="1">
    <citation type="submission" date="2019-08" db="EMBL/GenBank/DDBJ databases">
        <authorList>
            <person name="Kucharzyk K."/>
            <person name="Murdoch R.W."/>
            <person name="Higgins S."/>
            <person name="Loffler F."/>
        </authorList>
    </citation>
    <scope>NUCLEOTIDE SEQUENCE</scope>
</reference>
<keyword evidence="1" id="KW-0812">Transmembrane</keyword>
<sequence>MPKDYGYFGKGITGYTHYMQAFSRNNGGRKQSGGKGGCLSMLMLLLLSGVLLFSLLIQ</sequence>
<keyword evidence="1" id="KW-0472">Membrane</keyword>
<evidence type="ECO:0000256" key="1">
    <source>
        <dbReference type="SAM" id="Phobius"/>
    </source>
</evidence>